<dbReference type="InterPro" id="IPR050576">
    <property type="entry name" value="Cilia_flagella_integrity"/>
</dbReference>
<dbReference type="PANTHER" id="PTHR45973:SF23">
    <property type="entry name" value="PROTEIN PHOSPHATASE 1 REGULATORY SUBUNIT 7"/>
    <property type="match status" value="1"/>
</dbReference>
<evidence type="ECO:0000313" key="6">
    <source>
        <dbReference type="EMBL" id="CAI6247490.1"/>
    </source>
</evidence>
<evidence type="ECO:0000256" key="3">
    <source>
        <dbReference type="ARBA" id="ARBA00022737"/>
    </source>
</evidence>
<keyword evidence="4" id="KW-0539">Nucleus</keyword>
<name>A0A9W4U0I6_9PLEO</name>
<dbReference type="GO" id="GO:0005634">
    <property type="term" value="C:nucleus"/>
    <property type="evidence" value="ECO:0007669"/>
    <property type="project" value="UniProtKB-SubCell"/>
</dbReference>
<dbReference type="PANTHER" id="PTHR45973">
    <property type="entry name" value="PROTEIN PHOSPHATASE 1 REGULATORY SUBUNIT SDS22-RELATED"/>
    <property type="match status" value="1"/>
</dbReference>
<dbReference type="SUPFAM" id="SSF52058">
    <property type="entry name" value="L domain-like"/>
    <property type="match status" value="1"/>
</dbReference>
<dbReference type="EMBL" id="CAOQHR010000001">
    <property type="protein sequence ID" value="CAI6247490.1"/>
    <property type="molecule type" value="Genomic_DNA"/>
</dbReference>
<keyword evidence="2" id="KW-0433">Leucine-rich repeat</keyword>
<keyword evidence="3" id="KW-0677">Repeat</keyword>
<gene>
    <name evidence="6" type="ORF">PDIGIT_LOCUS831</name>
</gene>
<evidence type="ECO:0000256" key="4">
    <source>
        <dbReference type="ARBA" id="ARBA00023242"/>
    </source>
</evidence>
<dbReference type="Pfam" id="PF01302">
    <property type="entry name" value="CAP_GLY"/>
    <property type="match status" value="1"/>
</dbReference>
<dbReference type="Gene3D" id="3.80.10.10">
    <property type="entry name" value="Ribonuclease Inhibitor"/>
    <property type="match status" value="2"/>
</dbReference>
<evidence type="ECO:0000313" key="7">
    <source>
        <dbReference type="Proteomes" id="UP001152607"/>
    </source>
</evidence>
<evidence type="ECO:0000259" key="5">
    <source>
        <dbReference type="PROSITE" id="PS50245"/>
    </source>
</evidence>
<organism evidence="6 7">
    <name type="scientific">Periconia digitata</name>
    <dbReference type="NCBI Taxonomy" id="1303443"/>
    <lineage>
        <taxon>Eukaryota</taxon>
        <taxon>Fungi</taxon>
        <taxon>Dikarya</taxon>
        <taxon>Ascomycota</taxon>
        <taxon>Pezizomycotina</taxon>
        <taxon>Dothideomycetes</taxon>
        <taxon>Pleosporomycetidae</taxon>
        <taxon>Pleosporales</taxon>
        <taxon>Massarineae</taxon>
        <taxon>Periconiaceae</taxon>
        <taxon>Periconia</taxon>
    </lineage>
</organism>
<sequence>MATQYYLGKRLSYDGQLCTVRYIGEVQGTNGEWLGVEWDDPKRGKHSGDHGGIRYFECLRKNATAASFIRPTRKTDTPRSFVEALKAKYASEDFEDPDVKIVFTTQPGGNARHRPSQLNKPKSSIRISGKEVEEVGFDKIRKQLAALSELKIIILDGFCMERPIARRKSGVDSWPVGLFDIKEASPKAIELDLSRNLFEEWREIASICEQLENLKSLRVDGTRFRDTTLTASEVTRCHAAFANIKHLKLEDTLLSWESITRISNLFSGLVTLVASSNLFANLPTMHAPNSMITDLSLEDNIFTNLSSLGPLVSLPNLRRLSLKSNKISSIKSSGSQLTPVFSQSVADLDLSYNEIDRWSFVDGLQHTFPGLNSLRISHNPLFTSLRAPDGKAMTADDGYVLVLARLKGIETLNFSKVLPKERLDAESYYLSLVAKEVSFAPDADEEKILRTHPRWKELCEEYGEPLIQRSSNQVNPNSLAARLMQLELYQPAGKRVKVEIPKSATAYTLLGVVCRTFQVKPRMCRMVWETDEWIPTTRDEMFDDDEASNSEVDTRDIENVPSCRISREVIIIPGTKGIGTWIEGNKAVVRIETR</sequence>
<accession>A0A9W4U0I6</accession>
<protein>
    <recommendedName>
        <fullName evidence="5">CAP-Gly domain-containing protein</fullName>
    </recommendedName>
</protein>
<dbReference type="InterPro" id="IPR001611">
    <property type="entry name" value="Leu-rich_rpt"/>
</dbReference>
<dbReference type="InterPro" id="IPR000938">
    <property type="entry name" value="CAP-Gly_domain"/>
</dbReference>
<evidence type="ECO:0000256" key="2">
    <source>
        <dbReference type="ARBA" id="ARBA00022614"/>
    </source>
</evidence>
<reference evidence="6" key="1">
    <citation type="submission" date="2023-01" db="EMBL/GenBank/DDBJ databases">
        <authorList>
            <person name="Van Ghelder C."/>
            <person name="Rancurel C."/>
        </authorList>
    </citation>
    <scope>NUCLEOTIDE SEQUENCE</scope>
    <source>
        <strain evidence="6">CNCM I-4278</strain>
    </source>
</reference>
<evidence type="ECO:0000256" key="1">
    <source>
        <dbReference type="ARBA" id="ARBA00004123"/>
    </source>
</evidence>
<keyword evidence="7" id="KW-1185">Reference proteome</keyword>
<dbReference type="PROSITE" id="PS50245">
    <property type="entry name" value="CAP_GLY_2"/>
    <property type="match status" value="1"/>
</dbReference>
<feature type="domain" description="CAP-Gly" evidence="5">
    <location>
        <begin position="24"/>
        <end position="70"/>
    </location>
</feature>
<dbReference type="InterPro" id="IPR036859">
    <property type="entry name" value="CAP-Gly_dom_sf"/>
</dbReference>
<dbReference type="OrthoDB" id="5273213at2759"/>
<dbReference type="PROSITE" id="PS51450">
    <property type="entry name" value="LRR"/>
    <property type="match status" value="1"/>
</dbReference>
<comment type="caution">
    <text evidence="6">The sequence shown here is derived from an EMBL/GenBank/DDBJ whole genome shotgun (WGS) entry which is preliminary data.</text>
</comment>
<comment type="subcellular location">
    <subcellularLocation>
        <location evidence="1">Nucleus</location>
    </subcellularLocation>
</comment>
<dbReference type="Gene3D" id="2.30.30.190">
    <property type="entry name" value="CAP Gly-rich-like domain"/>
    <property type="match status" value="1"/>
</dbReference>
<dbReference type="SUPFAM" id="SSF74924">
    <property type="entry name" value="Cap-Gly domain"/>
    <property type="match status" value="1"/>
</dbReference>
<proteinExistence type="predicted"/>
<dbReference type="Proteomes" id="UP001152607">
    <property type="component" value="Unassembled WGS sequence"/>
</dbReference>
<dbReference type="InterPro" id="IPR032675">
    <property type="entry name" value="LRR_dom_sf"/>
</dbReference>
<dbReference type="SMART" id="SM01052">
    <property type="entry name" value="CAP_GLY"/>
    <property type="match status" value="1"/>
</dbReference>
<dbReference type="AlphaFoldDB" id="A0A9W4U0I6"/>